<comment type="caution">
    <text evidence="2">The sequence shown here is derived from an EMBL/GenBank/DDBJ whole genome shotgun (WGS) entry which is preliminary data.</text>
</comment>
<dbReference type="Proteomes" id="UP000823674">
    <property type="component" value="Chromosome A04"/>
</dbReference>
<protein>
    <submittedName>
        <fullName evidence="2">Uncharacterized protein</fullName>
    </submittedName>
</protein>
<dbReference type="EMBL" id="JADBGQ010000004">
    <property type="protein sequence ID" value="KAG5400835.1"/>
    <property type="molecule type" value="Genomic_DNA"/>
</dbReference>
<feature type="signal peptide" evidence="1">
    <location>
        <begin position="1"/>
        <end position="37"/>
    </location>
</feature>
<organism evidence="2 3">
    <name type="scientific">Brassica rapa subsp. trilocularis</name>
    <dbReference type="NCBI Taxonomy" id="1813537"/>
    <lineage>
        <taxon>Eukaryota</taxon>
        <taxon>Viridiplantae</taxon>
        <taxon>Streptophyta</taxon>
        <taxon>Embryophyta</taxon>
        <taxon>Tracheophyta</taxon>
        <taxon>Spermatophyta</taxon>
        <taxon>Magnoliopsida</taxon>
        <taxon>eudicotyledons</taxon>
        <taxon>Gunneridae</taxon>
        <taxon>Pentapetalae</taxon>
        <taxon>rosids</taxon>
        <taxon>malvids</taxon>
        <taxon>Brassicales</taxon>
        <taxon>Brassicaceae</taxon>
        <taxon>Brassiceae</taxon>
        <taxon>Brassica</taxon>
    </lineage>
</organism>
<proteinExistence type="predicted"/>
<keyword evidence="3" id="KW-1185">Reference proteome</keyword>
<keyword evidence="1" id="KW-0732">Signal</keyword>
<sequence>MTCTYLLTCLLIRSPMLVTNCLLQLLVSFFMEGKCSAACVAWCAEACHQLSNLIFRKVQREREKNLLEKLVEKFRKKSGKRMSICVVKSWRFGFLKLRITHVLQPLILIGKDMVKDSVRISRILVVVLNREYFRSRVLTVYSLSRSFRITVNCSYDMEQGHEDTMMESHPGGCVTACSVRCSILEYLMEMMVIFISPLGSVSLGGFPVQVPYDISPCPDKLTIGYYFLGLKSLEINHRGTSTVSFPDIYDWGFHRHTSPPHHHKHARF</sequence>
<accession>A0ABQ7MQK9</accession>
<evidence type="ECO:0000313" key="2">
    <source>
        <dbReference type="EMBL" id="KAG5400835.1"/>
    </source>
</evidence>
<gene>
    <name evidence="2" type="primary">A04p016300.1_BraROA</name>
    <name evidence="2" type="ORF">IGI04_015442</name>
</gene>
<reference evidence="2 3" key="1">
    <citation type="submission" date="2021-03" db="EMBL/GenBank/DDBJ databases">
        <authorList>
            <person name="King G.J."/>
            <person name="Bancroft I."/>
            <person name="Baten A."/>
            <person name="Bloomfield J."/>
            <person name="Borpatragohain P."/>
            <person name="He Z."/>
            <person name="Irish N."/>
            <person name="Irwin J."/>
            <person name="Liu K."/>
            <person name="Mauleon R.P."/>
            <person name="Moore J."/>
            <person name="Morris R."/>
            <person name="Ostergaard L."/>
            <person name="Wang B."/>
            <person name="Wells R."/>
        </authorList>
    </citation>
    <scope>NUCLEOTIDE SEQUENCE [LARGE SCALE GENOMIC DNA]</scope>
    <source>
        <strain evidence="2">R-o-18</strain>
        <tissue evidence="2">Leaf</tissue>
    </source>
</reference>
<evidence type="ECO:0000313" key="3">
    <source>
        <dbReference type="Proteomes" id="UP000823674"/>
    </source>
</evidence>
<feature type="chain" id="PRO_5046890222" evidence="1">
    <location>
        <begin position="38"/>
        <end position="268"/>
    </location>
</feature>
<name>A0ABQ7MQK9_BRACM</name>
<evidence type="ECO:0000256" key="1">
    <source>
        <dbReference type="SAM" id="SignalP"/>
    </source>
</evidence>